<proteinExistence type="predicted"/>
<dbReference type="RefSeq" id="WP_160224624.1">
    <property type="nucleotide sequence ID" value="NZ_CP029149.1"/>
</dbReference>
<gene>
    <name evidence="1" type="ORF">DBX24_08800</name>
</gene>
<keyword evidence="2" id="KW-1185">Reference proteome</keyword>
<protein>
    <submittedName>
        <fullName evidence="1">Uncharacterized protein</fullName>
    </submittedName>
</protein>
<sequence>MKRIFACTLAISLSLASCNRDDDDRETTKEVETLAEQNANDDQAIAKYLDEHYLDAQGLIKAFSATDTSDDNETKLSALNPQTLPSGVVYIVRQGAQPASGTAIGETDVIHLMTKTTTFLSRRKDDGTMSYGSEGTFINTIDNFGTPDKDPYYYYVKKSVLDKASSDIQKQRSYYEIEGFKEALKHFQAFDQEDSAPYNLQGVIIVPSRAAYARDLHYPNNIYRNRSFVFNFQVYKSKARTSAEE</sequence>
<evidence type="ECO:0000313" key="1">
    <source>
        <dbReference type="EMBL" id="QHN65972.1"/>
    </source>
</evidence>
<name>A0A6P1QV40_9FLAO</name>
<dbReference type="AlphaFoldDB" id="A0A6P1QV40"/>
<dbReference type="PROSITE" id="PS51257">
    <property type="entry name" value="PROKAR_LIPOPROTEIN"/>
    <property type="match status" value="1"/>
</dbReference>
<reference evidence="1 2" key="1">
    <citation type="submission" date="2018-04" db="EMBL/GenBank/DDBJ databases">
        <title>Characteristic and Complete Genome Sequencing of A Novel Member of Infective Endocarditis Causative Bacteria: Bergeyella cardium QL-PH.</title>
        <authorList>
            <person name="Pan H."/>
            <person name="Sun E."/>
            <person name="Zhang Y."/>
        </authorList>
    </citation>
    <scope>NUCLEOTIDE SEQUENCE [LARGE SCALE GENOMIC DNA]</scope>
    <source>
        <strain evidence="1 2">HPQL</strain>
    </source>
</reference>
<dbReference type="Proteomes" id="UP000464318">
    <property type="component" value="Chromosome"/>
</dbReference>
<dbReference type="OrthoDB" id="1270857at2"/>
<accession>A0A6P1QV40</accession>
<organism evidence="1 2">
    <name type="scientific">Bergeyella cardium</name>
    <dbReference type="NCBI Taxonomy" id="1585976"/>
    <lineage>
        <taxon>Bacteria</taxon>
        <taxon>Pseudomonadati</taxon>
        <taxon>Bacteroidota</taxon>
        <taxon>Flavobacteriia</taxon>
        <taxon>Flavobacteriales</taxon>
        <taxon>Weeksellaceae</taxon>
        <taxon>Bergeyella</taxon>
    </lineage>
</organism>
<evidence type="ECO:0000313" key="2">
    <source>
        <dbReference type="Proteomes" id="UP000464318"/>
    </source>
</evidence>
<dbReference type="EMBL" id="CP029149">
    <property type="protein sequence ID" value="QHN65972.1"/>
    <property type="molecule type" value="Genomic_DNA"/>
</dbReference>
<dbReference type="KEGG" id="bcad:DBX24_08800"/>